<accession>A0A6N2T6W1</accession>
<dbReference type="EMBL" id="CACRSL010000003">
    <property type="protein sequence ID" value="VYT01217.1"/>
    <property type="molecule type" value="Genomic_DNA"/>
</dbReference>
<organism evidence="1">
    <name type="scientific">uncultured Anaerotruncus sp</name>
    <dbReference type="NCBI Taxonomy" id="905011"/>
    <lineage>
        <taxon>Bacteria</taxon>
        <taxon>Bacillati</taxon>
        <taxon>Bacillota</taxon>
        <taxon>Clostridia</taxon>
        <taxon>Eubacteriales</taxon>
        <taxon>Oscillospiraceae</taxon>
        <taxon>Anaerotruncus</taxon>
        <taxon>environmental samples</taxon>
    </lineage>
</organism>
<protein>
    <submittedName>
        <fullName evidence="1">Uncharacterized protein</fullName>
    </submittedName>
</protein>
<dbReference type="AlphaFoldDB" id="A0A6N2T6W1"/>
<sequence>MLTMVTVQRTEPHGMGQKLLEILRPAKVVEQIETGAGREYRHITVEVGRKDIPWKKVTRLIGGDPFILPREISIPPQVPLERFVPKKLQPKLALRMLLDCLKGSRIPPSSRIVGIIDPDGEYQAAAMSLAEQASTVRILTGEPEKYKVFQRQMLDLYGAPILVGDNLSFLRDCMAVYCPAPYESGEEAAPRGLFFAAAPLCLQGRCQILEDFSPACPGDTIPKGIHPADFYGALYEWGGAKELEDSPAARADCKGRPNRLGELCEYLRRTFGVK</sequence>
<reference evidence="1" key="1">
    <citation type="submission" date="2019-11" db="EMBL/GenBank/DDBJ databases">
        <authorList>
            <person name="Feng L."/>
        </authorList>
    </citation>
    <scope>NUCLEOTIDE SEQUENCE</scope>
    <source>
        <strain evidence="1">AundefinedLFYP135</strain>
    </source>
</reference>
<evidence type="ECO:0000313" key="1">
    <source>
        <dbReference type="EMBL" id="VYT01217.1"/>
    </source>
</evidence>
<gene>
    <name evidence="1" type="ORF">AULFYP135_01285</name>
</gene>
<proteinExistence type="predicted"/>
<name>A0A6N2T6W1_9FIRM</name>